<reference evidence="1 2" key="1">
    <citation type="submission" date="2019-01" db="EMBL/GenBank/DDBJ databases">
        <authorList>
            <person name="Brito A."/>
        </authorList>
    </citation>
    <scope>NUCLEOTIDE SEQUENCE [LARGE SCALE GENOMIC DNA]</scope>
    <source>
        <strain evidence="1">1</strain>
    </source>
</reference>
<dbReference type="OrthoDB" id="581524at2"/>
<gene>
    <name evidence="1" type="ORF">H1P_550020</name>
</gene>
<organism evidence="1 2">
    <name type="scientific">Hyella patelloides LEGE 07179</name>
    <dbReference type="NCBI Taxonomy" id="945734"/>
    <lineage>
        <taxon>Bacteria</taxon>
        <taxon>Bacillati</taxon>
        <taxon>Cyanobacteriota</taxon>
        <taxon>Cyanophyceae</taxon>
        <taxon>Pleurocapsales</taxon>
        <taxon>Hyellaceae</taxon>
        <taxon>Hyella</taxon>
    </lineage>
</organism>
<dbReference type="EMBL" id="CAACVJ010000501">
    <property type="protein sequence ID" value="VEP17109.1"/>
    <property type="molecule type" value="Genomic_DNA"/>
</dbReference>
<proteinExistence type="predicted"/>
<dbReference type="RefSeq" id="WP_144866765.1">
    <property type="nucleotide sequence ID" value="NZ_LR213814.1"/>
</dbReference>
<evidence type="ECO:0000313" key="2">
    <source>
        <dbReference type="Proteomes" id="UP000320055"/>
    </source>
</evidence>
<name>A0A563W099_9CYAN</name>
<accession>A0A563W099</accession>
<protein>
    <submittedName>
        <fullName evidence="1">Uncharacterized protein</fullName>
    </submittedName>
</protein>
<evidence type="ECO:0000313" key="1">
    <source>
        <dbReference type="EMBL" id="VEP17109.1"/>
    </source>
</evidence>
<dbReference type="AlphaFoldDB" id="A0A563W099"/>
<keyword evidence="2" id="KW-1185">Reference proteome</keyword>
<dbReference type="Proteomes" id="UP000320055">
    <property type="component" value="Unassembled WGS sequence"/>
</dbReference>
<sequence length="274" mass="30581">MNNLWRKISVCLLLCGSAIVTHYSLTKKTTEANELSRESKSELTSLNDGSGEQRKSLLANQTQSFCKSIDTDYQEFYNFQTRNYNISICLKGEEWFYYRESKSNPNDALLLPATVVFGGDVFKAVDKKTTYFVGINSDGYYSSVMYGNDQMIFEPALSGIPAIANLEENVASVAVSNPETVDLQNSDFNTSYWKVCTEDREDLHPYLNGWQKFIGKSPKTISDYASIKGHSFSYSDAETGNALVETTDGLMVSLDIVQMTETISSVCVKPIASF</sequence>